<accession>A0A7M6DR08</accession>
<feature type="compositionally biased region" description="Basic and acidic residues" evidence="5">
    <location>
        <begin position="75"/>
        <end position="85"/>
    </location>
</feature>
<feature type="compositionally biased region" description="Polar residues" evidence="5">
    <location>
        <begin position="49"/>
        <end position="66"/>
    </location>
</feature>
<dbReference type="GO" id="GO:0016020">
    <property type="term" value="C:membrane"/>
    <property type="evidence" value="ECO:0007669"/>
    <property type="project" value="UniProtKB-SubCell"/>
</dbReference>
<evidence type="ECO:0000256" key="5">
    <source>
        <dbReference type="SAM" id="MobiDB-lite"/>
    </source>
</evidence>
<feature type="compositionally biased region" description="Polar residues" evidence="5">
    <location>
        <begin position="118"/>
        <end position="130"/>
    </location>
</feature>
<evidence type="ECO:0000256" key="6">
    <source>
        <dbReference type="SAM" id="Phobius"/>
    </source>
</evidence>
<dbReference type="AlphaFoldDB" id="A0A7M6DR08"/>
<feature type="region of interest" description="Disordered" evidence="5">
    <location>
        <begin position="1"/>
        <end position="131"/>
    </location>
</feature>
<reference evidence="8" key="1">
    <citation type="submission" date="2021-01" db="UniProtKB">
        <authorList>
            <consortium name="EnsemblMetazoa"/>
        </authorList>
    </citation>
    <scope>IDENTIFICATION</scope>
</reference>
<evidence type="ECO:0000256" key="3">
    <source>
        <dbReference type="ARBA" id="ARBA00022989"/>
    </source>
</evidence>
<dbReference type="InterPro" id="IPR028994">
    <property type="entry name" value="Integrin_alpha_N"/>
</dbReference>
<dbReference type="InterPro" id="IPR055409">
    <property type="entry name" value="Beta-prop_FAM234A_B"/>
</dbReference>
<dbReference type="Proteomes" id="UP000594262">
    <property type="component" value="Unplaced"/>
</dbReference>
<dbReference type="OrthoDB" id="567787at2759"/>
<feature type="compositionally biased region" description="Basic and acidic residues" evidence="5">
    <location>
        <begin position="33"/>
        <end position="47"/>
    </location>
</feature>
<organism evidence="8 9">
    <name type="scientific">Clytia hemisphaerica</name>
    <dbReference type="NCBI Taxonomy" id="252671"/>
    <lineage>
        <taxon>Eukaryota</taxon>
        <taxon>Metazoa</taxon>
        <taxon>Cnidaria</taxon>
        <taxon>Hydrozoa</taxon>
        <taxon>Hydroidolina</taxon>
        <taxon>Leptothecata</taxon>
        <taxon>Obeliida</taxon>
        <taxon>Clytiidae</taxon>
        <taxon>Clytia</taxon>
    </lineage>
</organism>
<evidence type="ECO:0000256" key="4">
    <source>
        <dbReference type="ARBA" id="ARBA00023136"/>
    </source>
</evidence>
<feature type="region of interest" description="Disordered" evidence="5">
    <location>
        <begin position="163"/>
        <end position="184"/>
    </location>
</feature>
<name>A0A7M6DR08_9CNID</name>
<feature type="transmembrane region" description="Helical" evidence="6">
    <location>
        <begin position="227"/>
        <end position="245"/>
    </location>
</feature>
<keyword evidence="4 6" id="KW-0472">Membrane</keyword>
<comment type="subcellular location">
    <subcellularLocation>
        <location evidence="1">Membrane</location>
        <topology evidence="1">Single-pass membrane protein</topology>
    </subcellularLocation>
</comment>
<evidence type="ECO:0000313" key="9">
    <source>
        <dbReference type="Proteomes" id="UP000594262"/>
    </source>
</evidence>
<keyword evidence="3 6" id="KW-1133">Transmembrane helix</keyword>
<evidence type="ECO:0000256" key="1">
    <source>
        <dbReference type="ARBA" id="ARBA00004167"/>
    </source>
</evidence>
<dbReference type="SUPFAM" id="SSF69318">
    <property type="entry name" value="Integrin alpha N-terminal domain"/>
    <property type="match status" value="1"/>
</dbReference>
<keyword evidence="9" id="KW-1185">Reference proteome</keyword>
<evidence type="ECO:0000256" key="2">
    <source>
        <dbReference type="ARBA" id="ARBA00022692"/>
    </source>
</evidence>
<evidence type="ECO:0000259" key="7">
    <source>
        <dbReference type="Pfam" id="PF23727"/>
    </source>
</evidence>
<dbReference type="Gene3D" id="2.130.10.10">
    <property type="entry name" value="YVTN repeat-like/Quinoprotein amine dehydrogenase"/>
    <property type="match status" value="1"/>
</dbReference>
<protein>
    <recommendedName>
        <fullName evidence="7">FAM234A/B beta-propeller domain-containing protein</fullName>
    </recommendedName>
</protein>
<proteinExistence type="predicted"/>
<dbReference type="EnsemblMetazoa" id="CLYHEMT023766.1">
    <property type="protein sequence ID" value="CLYHEMP023766.1"/>
    <property type="gene ID" value="CLYHEMG023766"/>
</dbReference>
<dbReference type="Pfam" id="PF23727">
    <property type="entry name" value="Beta-prop_FAM234A_B"/>
    <property type="match status" value="1"/>
</dbReference>
<dbReference type="InterPro" id="IPR045232">
    <property type="entry name" value="FAM234"/>
</dbReference>
<dbReference type="InterPro" id="IPR015943">
    <property type="entry name" value="WD40/YVTN_repeat-like_dom_sf"/>
</dbReference>
<dbReference type="PANTHER" id="PTHR21419">
    <property type="match status" value="1"/>
</dbReference>
<feature type="domain" description="FAM234A/B beta-propeller" evidence="7">
    <location>
        <begin position="310"/>
        <end position="684"/>
    </location>
</feature>
<dbReference type="GeneID" id="136808555"/>
<feature type="compositionally biased region" description="Low complexity" evidence="5">
    <location>
        <begin position="18"/>
        <end position="30"/>
    </location>
</feature>
<feature type="compositionally biased region" description="Low complexity" evidence="5">
    <location>
        <begin position="102"/>
        <end position="117"/>
    </location>
</feature>
<sequence length="938" mass="105405">MYTKLRKQLSKEAMITPSSSSTHSGSGSDLSSDDIKDSVKKRSDFKLPTKQTNRPTMIHENLQSPMTKAEDENEEKNNAEEDSKETNTLPSAEKGTKISIPVSVASSTKPNSSSTKSRTYSTNSTPPSNKMQRKYNMALQHFYQAATNTSAEDDRNLKARLKDLSGSGSEDEEELFSSEKSKSETYELMDNNNKDYNDNSFFEFKKKLSVKRVRPVSICSWRGCGTFWIWCLLFCIGVFSMTYFLKIAIAKIQPVESENSNENIVYERYHENSSTPTSHEHLLKTTAKSHLVNNKDKLQSCSSFKMKKLWHQTFEKFQTEAPIRMVDLNNDGIDDVVTGFVTTLESADPSLKSRREVCDKYYHGQFPCFGGALAVDGETGDRLWIHYSMHDVYAINCNGDLDQDGIPDCLIAGRAGAFEAVSGRNGNLLWMFLDKKYKSGVMNLYTPQFINDINNDGVMDVLQTHGGDPFASPNSETRIAGKIIFFSGKTGLVLKSHSTPDRAEIYSSPVIYLMANGTEMVVFGTGGETHSGSLYVVQLMKLYDGKLKEAIKLDTKRGKGFMNPPALVDINKDGVVDIISAAFSDDVKAFDGQTFKQLWSYTKVGTESYSVPGVGYYNEDETPDFMVRFNKGPGFPTYYDSQVVILNGKNGRPLTKPYKTSTVAFSSPLTVSMEGQGNDLFLFWVADCIGHEGQGGWYSFVDGTEVHERSRADSCKIRFDTETFGKFYVMNRKMGFPGKDIYDSRRKEFLQLEHPNVKERRHIGVPDHGGVQHIIQSSAVAPALNHKTEGKLSDKFDVIFHTFHAEVPNTRALRPEDVKCVEDLRKKAKNGEFNNEVDVEGNKAKGIYDSGDAAVNECLKDRFTNGTDSQSIAFKKGFNKGRLVVYRYQVTCKCDKGKNCARVLPKQEQGWTEYMGSLVNGYFTERSQRRFESHRRKS</sequence>
<evidence type="ECO:0000313" key="8">
    <source>
        <dbReference type="EnsemblMetazoa" id="CLYHEMP023766.1"/>
    </source>
</evidence>
<dbReference type="RefSeq" id="XP_066921185.1">
    <property type="nucleotide sequence ID" value="XM_067065084.1"/>
</dbReference>
<keyword evidence="2 6" id="KW-0812">Transmembrane</keyword>
<dbReference type="PANTHER" id="PTHR21419:SF36">
    <property type="entry name" value="PROTEIN FAM234A-LIKE"/>
    <property type="match status" value="1"/>
</dbReference>